<sequence>MSRVAVVTGGTRGIGLGIVKELYEDGFSIACLGRIISEEVNDLIRTSEGRIKFITADISDVDKIQASVEEVVSTFGRIDVLVNNAGVAPKERNDVLKTTPESFDFVMNTNLKGTYFMTQEVANIMIKQDKQDFPPKIINISSMSAYTSSTNRGEYCISKAGISMITKLFADRLSNYGILVYEVRPGIIKTDMTSTVSEKYDKLIEDGLLPIKRWGTPKDIAEIVSILCLPKMCYSTGDIINVDGGYHIRRL</sequence>
<dbReference type="Pfam" id="PF13561">
    <property type="entry name" value="adh_short_C2"/>
    <property type="match status" value="1"/>
</dbReference>
<protein>
    <submittedName>
        <fullName evidence="3">3-ketoacyl-ACP reductase</fullName>
    </submittedName>
</protein>
<comment type="caution">
    <text evidence="3">The sequence shown here is derived from an EMBL/GenBank/DDBJ whole genome shotgun (WGS) entry which is preliminary data.</text>
</comment>
<evidence type="ECO:0000313" key="4">
    <source>
        <dbReference type="Proteomes" id="UP000749471"/>
    </source>
</evidence>
<dbReference type="InterPro" id="IPR002347">
    <property type="entry name" value="SDR_fam"/>
</dbReference>
<organism evidence="3 4">
    <name type="scientific">Tissierella simiarum</name>
    <dbReference type="NCBI Taxonomy" id="2841534"/>
    <lineage>
        <taxon>Bacteria</taxon>
        <taxon>Bacillati</taxon>
        <taxon>Bacillota</taxon>
        <taxon>Tissierellia</taxon>
        <taxon>Tissierellales</taxon>
        <taxon>Tissierellaceae</taxon>
        <taxon>Tissierella</taxon>
    </lineage>
</organism>
<dbReference type="InterPro" id="IPR020904">
    <property type="entry name" value="Sc_DH/Rdtase_CS"/>
</dbReference>
<dbReference type="PROSITE" id="PS00061">
    <property type="entry name" value="ADH_SHORT"/>
    <property type="match status" value="1"/>
</dbReference>
<evidence type="ECO:0000313" key="3">
    <source>
        <dbReference type="EMBL" id="MBU5436794.1"/>
    </source>
</evidence>
<gene>
    <name evidence="3" type="ORF">KQI42_02170</name>
</gene>
<reference evidence="3 4" key="1">
    <citation type="submission" date="2021-06" db="EMBL/GenBank/DDBJ databases">
        <authorList>
            <person name="Sun Q."/>
            <person name="Li D."/>
        </authorList>
    </citation>
    <scope>NUCLEOTIDE SEQUENCE [LARGE SCALE GENOMIC DNA]</scope>
    <source>
        <strain evidence="3 4">MSJ-40</strain>
    </source>
</reference>
<dbReference type="NCBIfam" id="NF009386">
    <property type="entry name" value="PRK12745.1"/>
    <property type="match status" value="1"/>
</dbReference>
<proteinExistence type="inferred from homology"/>
<evidence type="ECO:0000256" key="1">
    <source>
        <dbReference type="ARBA" id="ARBA00006484"/>
    </source>
</evidence>
<dbReference type="PANTHER" id="PTHR42760">
    <property type="entry name" value="SHORT-CHAIN DEHYDROGENASES/REDUCTASES FAMILY MEMBER"/>
    <property type="match status" value="1"/>
</dbReference>
<keyword evidence="2" id="KW-0560">Oxidoreductase</keyword>
<dbReference type="Proteomes" id="UP000749471">
    <property type="component" value="Unassembled WGS sequence"/>
</dbReference>
<dbReference type="PANTHER" id="PTHR42760:SF133">
    <property type="entry name" value="3-OXOACYL-[ACYL-CARRIER-PROTEIN] REDUCTASE"/>
    <property type="match status" value="1"/>
</dbReference>
<dbReference type="RefSeq" id="WP_216516246.1">
    <property type="nucleotide sequence ID" value="NZ_JAHLPM010000001.1"/>
</dbReference>
<accession>A0ABS6E3G1</accession>
<name>A0ABS6E3G1_9FIRM</name>
<dbReference type="EMBL" id="JAHLPM010000001">
    <property type="protein sequence ID" value="MBU5436794.1"/>
    <property type="molecule type" value="Genomic_DNA"/>
</dbReference>
<keyword evidence="4" id="KW-1185">Reference proteome</keyword>
<evidence type="ECO:0000256" key="2">
    <source>
        <dbReference type="ARBA" id="ARBA00023002"/>
    </source>
</evidence>
<comment type="similarity">
    <text evidence="1">Belongs to the short-chain dehydrogenases/reductases (SDR) family.</text>
</comment>